<dbReference type="Gene3D" id="3.40.50.1820">
    <property type="entry name" value="alpha/beta hydrolase"/>
    <property type="match status" value="1"/>
</dbReference>
<dbReference type="PANTHER" id="PTHR10655:SF17">
    <property type="entry name" value="LYSOPHOSPHOLIPASE-LIKE PROTEIN 1"/>
    <property type="match status" value="1"/>
</dbReference>
<reference evidence="4" key="1">
    <citation type="submission" date="2021-01" db="EMBL/GenBank/DDBJ databases">
        <authorList>
            <person name="Corre E."/>
            <person name="Pelletier E."/>
            <person name="Niang G."/>
            <person name="Scheremetjew M."/>
            <person name="Finn R."/>
            <person name="Kale V."/>
            <person name="Holt S."/>
            <person name="Cochrane G."/>
            <person name="Meng A."/>
            <person name="Brown T."/>
            <person name="Cohen L."/>
        </authorList>
    </citation>
    <scope>NUCLEOTIDE SEQUENCE</scope>
    <source>
        <strain evidence="4">CCMP281</strain>
    </source>
</reference>
<dbReference type="PANTHER" id="PTHR10655">
    <property type="entry name" value="LYSOPHOSPHOLIPASE-RELATED"/>
    <property type="match status" value="1"/>
</dbReference>
<dbReference type="SUPFAM" id="SSF53474">
    <property type="entry name" value="alpha/beta-Hydrolases"/>
    <property type="match status" value="1"/>
</dbReference>
<dbReference type="AlphaFoldDB" id="A0A7S3F8F6"/>
<evidence type="ECO:0000256" key="2">
    <source>
        <dbReference type="ARBA" id="ARBA00022801"/>
    </source>
</evidence>
<organism evidence="4">
    <name type="scientific">Haptolina ericina</name>
    <dbReference type="NCBI Taxonomy" id="156174"/>
    <lineage>
        <taxon>Eukaryota</taxon>
        <taxon>Haptista</taxon>
        <taxon>Haptophyta</taxon>
        <taxon>Prymnesiophyceae</taxon>
        <taxon>Prymnesiales</taxon>
        <taxon>Prymnesiaceae</taxon>
        <taxon>Haptolina</taxon>
    </lineage>
</organism>
<feature type="domain" description="Phospholipase/carboxylesterase/thioesterase" evidence="3">
    <location>
        <begin position="24"/>
        <end position="227"/>
    </location>
</feature>
<dbReference type="EMBL" id="HBHX01051576">
    <property type="protein sequence ID" value="CAE0131049.1"/>
    <property type="molecule type" value="Transcribed_RNA"/>
</dbReference>
<evidence type="ECO:0000313" key="4">
    <source>
        <dbReference type="EMBL" id="CAE0131049.1"/>
    </source>
</evidence>
<name>A0A7S3F8F6_9EUKA</name>
<dbReference type="Pfam" id="PF02230">
    <property type="entry name" value="Abhydrolase_2"/>
    <property type="match status" value="1"/>
</dbReference>
<gene>
    <name evidence="4" type="ORF">HERI1096_LOCUS28471</name>
</gene>
<proteinExistence type="inferred from homology"/>
<keyword evidence="2" id="KW-0378">Hydrolase</keyword>
<sequence length="237" mass="25336">MSDTIPFAHTIDRSLIEVSAGPPPLLLILHGSGDDEFGLLDIGRRLAPVCGGALVVSLRGPLPRPPGYCWFEGSSAQPAPDAEASILMSVDKVLQVLQHAPLAFGTDPKRAFLFGHSQGATVGWAVALSSWPCTDLLRGVVCNAGRLFPSLTQKSSALGMCVAPTAALAKRSVFCAHGRRDMITPVGHGRQNVKYCEQLGIPHTYHEHDEGHNDMNLPLAQAIKYLEVLDTTKPSCP</sequence>
<comment type="similarity">
    <text evidence="1">Belongs to the AB hydrolase superfamily. AB hydrolase 2 family.</text>
</comment>
<dbReference type="InterPro" id="IPR050565">
    <property type="entry name" value="LYPA1-2/EST-like"/>
</dbReference>
<dbReference type="InterPro" id="IPR003140">
    <property type="entry name" value="PLipase/COase/thioEstase"/>
</dbReference>
<dbReference type="GO" id="GO:0016787">
    <property type="term" value="F:hydrolase activity"/>
    <property type="evidence" value="ECO:0007669"/>
    <property type="project" value="UniProtKB-KW"/>
</dbReference>
<accession>A0A7S3F8F6</accession>
<evidence type="ECO:0000256" key="1">
    <source>
        <dbReference type="ARBA" id="ARBA00006499"/>
    </source>
</evidence>
<dbReference type="InterPro" id="IPR029058">
    <property type="entry name" value="AB_hydrolase_fold"/>
</dbReference>
<evidence type="ECO:0000259" key="3">
    <source>
        <dbReference type="Pfam" id="PF02230"/>
    </source>
</evidence>
<protein>
    <recommendedName>
        <fullName evidence="3">Phospholipase/carboxylesterase/thioesterase domain-containing protein</fullName>
    </recommendedName>
</protein>